<dbReference type="EMBL" id="KE344887">
    <property type="protein sequence ID" value="EXB83817.1"/>
    <property type="molecule type" value="Genomic_DNA"/>
</dbReference>
<keyword evidence="1" id="KW-0472">Membrane</keyword>
<accession>W9RLD8</accession>
<organism evidence="2 3">
    <name type="scientific">Morus notabilis</name>
    <dbReference type="NCBI Taxonomy" id="981085"/>
    <lineage>
        <taxon>Eukaryota</taxon>
        <taxon>Viridiplantae</taxon>
        <taxon>Streptophyta</taxon>
        <taxon>Embryophyta</taxon>
        <taxon>Tracheophyta</taxon>
        <taxon>Spermatophyta</taxon>
        <taxon>Magnoliopsida</taxon>
        <taxon>eudicotyledons</taxon>
        <taxon>Gunneridae</taxon>
        <taxon>Pentapetalae</taxon>
        <taxon>rosids</taxon>
        <taxon>fabids</taxon>
        <taxon>Rosales</taxon>
        <taxon>Moraceae</taxon>
        <taxon>Moreae</taxon>
        <taxon>Morus</taxon>
    </lineage>
</organism>
<keyword evidence="1" id="KW-1133">Transmembrane helix</keyword>
<proteinExistence type="predicted"/>
<keyword evidence="1" id="KW-0812">Transmembrane</keyword>
<name>W9RLD8_9ROSA</name>
<sequence>MTAVIIVEVQRFFVIAIVALTLPSPSLSPSIWFTTITAIVIAISLTSITNRCKLNVNLDANSA</sequence>
<evidence type="ECO:0000313" key="2">
    <source>
        <dbReference type="EMBL" id="EXB83817.1"/>
    </source>
</evidence>
<protein>
    <submittedName>
        <fullName evidence="2">Uncharacterized protein</fullName>
    </submittedName>
</protein>
<reference evidence="3" key="1">
    <citation type="submission" date="2013-01" db="EMBL/GenBank/DDBJ databases">
        <title>Draft Genome Sequence of a Mulberry Tree, Morus notabilis C.K. Schneid.</title>
        <authorList>
            <person name="He N."/>
            <person name="Zhao S."/>
        </authorList>
    </citation>
    <scope>NUCLEOTIDE SEQUENCE</scope>
</reference>
<dbReference type="Proteomes" id="UP000030645">
    <property type="component" value="Unassembled WGS sequence"/>
</dbReference>
<feature type="transmembrane region" description="Helical" evidence="1">
    <location>
        <begin position="30"/>
        <end position="48"/>
    </location>
</feature>
<gene>
    <name evidence="2" type="ORF">L484_023423</name>
</gene>
<evidence type="ECO:0000256" key="1">
    <source>
        <dbReference type="SAM" id="Phobius"/>
    </source>
</evidence>
<evidence type="ECO:0000313" key="3">
    <source>
        <dbReference type="Proteomes" id="UP000030645"/>
    </source>
</evidence>
<keyword evidence="3" id="KW-1185">Reference proteome</keyword>
<dbReference type="AlphaFoldDB" id="W9RLD8"/>